<evidence type="ECO:0000256" key="8">
    <source>
        <dbReference type="ARBA" id="ARBA00022787"/>
    </source>
</evidence>
<dbReference type="KEGG" id="epa:110238554"/>
<evidence type="ECO:0000256" key="16">
    <source>
        <dbReference type="ARBA" id="ARBA00049385"/>
    </source>
</evidence>
<evidence type="ECO:0000256" key="11">
    <source>
        <dbReference type="ARBA" id="ARBA00022990"/>
    </source>
</evidence>
<accession>A0A913X710</accession>
<keyword evidence="10 17" id="KW-1133">Transmembrane helix</keyword>
<dbReference type="Gene3D" id="1.20.120.550">
    <property type="entry name" value="Membrane associated eicosanoid/glutathione metabolism-like domain"/>
    <property type="match status" value="2"/>
</dbReference>
<dbReference type="OrthoDB" id="193139at2759"/>
<comment type="similarity">
    <text evidence="4">Belongs to the MAPEG family.</text>
</comment>
<dbReference type="GO" id="GO:0005741">
    <property type="term" value="C:mitochondrial outer membrane"/>
    <property type="evidence" value="ECO:0007669"/>
    <property type="project" value="UniProtKB-SubCell"/>
</dbReference>
<evidence type="ECO:0000256" key="9">
    <source>
        <dbReference type="ARBA" id="ARBA00022824"/>
    </source>
</evidence>
<dbReference type="SUPFAM" id="SSF161084">
    <property type="entry name" value="MAPEG domain-like"/>
    <property type="match status" value="2"/>
</dbReference>
<dbReference type="OMA" id="LIVYYRL"/>
<keyword evidence="7 17" id="KW-0812">Transmembrane</keyword>
<proteinExistence type="inferred from homology"/>
<evidence type="ECO:0000256" key="15">
    <source>
        <dbReference type="ARBA" id="ARBA00039397"/>
    </source>
</evidence>
<comment type="subcellular location">
    <subcellularLocation>
        <location evidence="3">Endoplasmic reticulum membrane</location>
        <topology evidence="3">Multi-pass membrane protein</topology>
    </subcellularLocation>
    <subcellularLocation>
        <location evidence="2">Mitochondrion outer membrane</location>
    </subcellularLocation>
</comment>
<feature type="transmembrane region" description="Helical" evidence="17">
    <location>
        <begin position="12"/>
        <end position="36"/>
    </location>
</feature>
<keyword evidence="9" id="KW-0256">Endoplasmic reticulum</keyword>
<evidence type="ECO:0000256" key="1">
    <source>
        <dbReference type="ARBA" id="ARBA00003701"/>
    </source>
</evidence>
<evidence type="ECO:0000256" key="5">
    <source>
        <dbReference type="ARBA" id="ARBA00012452"/>
    </source>
</evidence>
<comment type="function">
    <text evidence="1">Conjugation of reduced glutathione to a wide number of exogenous and endogenous hydrophobic electrophiles.</text>
</comment>
<evidence type="ECO:0000256" key="13">
    <source>
        <dbReference type="ARBA" id="ARBA00023136"/>
    </source>
</evidence>
<evidence type="ECO:0000256" key="2">
    <source>
        <dbReference type="ARBA" id="ARBA00004294"/>
    </source>
</evidence>
<comment type="subunit">
    <text evidence="14">Homotrimer; The trimer binds only one molecule of glutathione.</text>
</comment>
<evidence type="ECO:0000256" key="14">
    <source>
        <dbReference type="ARBA" id="ARBA00038540"/>
    </source>
</evidence>
<evidence type="ECO:0000313" key="18">
    <source>
        <dbReference type="EnsemblMetazoa" id="XP_020899888.1"/>
    </source>
</evidence>
<keyword evidence="6" id="KW-0808">Transferase</keyword>
<dbReference type="RefSeq" id="XP_020899888.1">
    <property type="nucleotide sequence ID" value="XM_021044229.1"/>
</dbReference>
<reference evidence="18" key="1">
    <citation type="submission" date="2022-11" db="UniProtKB">
        <authorList>
            <consortium name="EnsemblMetazoa"/>
        </authorList>
    </citation>
    <scope>IDENTIFICATION</scope>
</reference>
<keyword evidence="8" id="KW-1000">Mitochondrion outer membrane</keyword>
<keyword evidence="13 17" id="KW-0472">Membrane</keyword>
<dbReference type="InterPro" id="IPR023352">
    <property type="entry name" value="MAPEG-like_dom_sf"/>
</dbReference>
<dbReference type="InterPro" id="IPR001129">
    <property type="entry name" value="Membr-assoc_MAPEG"/>
</dbReference>
<evidence type="ECO:0000256" key="12">
    <source>
        <dbReference type="ARBA" id="ARBA00023128"/>
    </source>
</evidence>
<sequence>MANLLSLDNKVFASYVFYAAVLILKIFAVVFLIVYYRLTRKVFPSEEDYRVHPKKEKEEGIKTHPDVERARRNNSVMYWNEHYDEMMASMAKNLLSLDKNKVFALYCFYAAVLILKIFAVVFLIVYYRLTRKVFPSEEDYRVDPKKEKDGGIKTHPDVERARRMHQNDLENIPL</sequence>
<protein>
    <recommendedName>
        <fullName evidence="15">Microsomal glutathione S-transferase 1</fullName>
        <ecNumber evidence="5">2.5.1.18</ecNumber>
    </recommendedName>
</protein>
<evidence type="ECO:0000256" key="17">
    <source>
        <dbReference type="SAM" id="Phobius"/>
    </source>
</evidence>
<dbReference type="Proteomes" id="UP000887567">
    <property type="component" value="Unplaced"/>
</dbReference>
<dbReference type="PANTHER" id="PTHR10689">
    <property type="entry name" value="MICROSOMAL GLUTATHIONE S-TRANSFERASE 1"/>
    <property type="match status" value="1"/>
</dbReference>
<keyword evidence="12" id="KW-0496">Mitochondrion</keyword>
<evidence type="ECO:0000313" key="19">
    <source>
        <dbReference type="Proteomes" id="UP000887567"/>
    </source>
</evidence>
<evidence type="ECO:0000256" key="10">
    <source>
        <dbReference type="ARBA" id="ARBA00022989"/>
    </source>
</evidence>
<dbReference type="Pfam" id="PF01124">
    <property type="entry name" value="MAPEG"/>
    <property type="match status" value="1"/>
</dbReference>
<dbReference type="InterPro" id="IPR040162">
    <property type="entry name" value="MGST1-like"/>
</dbReference>
<feature type="transmembrane region" description="Helical" evidence="17">
    <location>
        <begin position="103"/>
        <end position="127"/>
    </location>
</feature>
<evidence type="ECO:0000256" key="7">
    <source>
        <dbReference type="ARBA" id="ARBA00022692"/>
    </source>
</evidence>
<dbReference type="GeneID" id="110238554"/>
<comment type="catalytic activity">
    <reaction evidence="16">
        <text>RX + glutathione = an S-substituted glutathione + a halide anion + H(+)</text>
        <dbReference type="Rhea" id="RHEA:16437"/>
        <dbReference type="ChEBI" id="CHEBI:15378"/>
        <dbReference type="ChEBI" id="CHEBI:16042"/>
        <dbReference type="ChEBI" id="CHEBI:17792"/>
        <dbReference type="ChEBI" id="CHEBI:57925"/>
        <dbReference type="ChEBI" id="CHEBI:90779"/>
        <dbReference type="EC" id="2.5.1.18"/>
    </reaction>
    <physiologicalReaction direction="left-to-right" evidence="16">
        <dbReference type="Rhea" id="RHEA:16438"/>
    </physiologicalReaction>
</comment>
<evidence type="ECO:0000256" key="6">
    <source>
        <dbReference type="ARBA" id="ARBA00022679"/>
    </source>
</evidence>
<keyword evidence="11" id="KW-0007">Acetylation</keyword>
<dbReference type="EnsemblMetazoa" id="XM_021044229.1">
    <property type="protein sequence ID" value="XP_020899888.1"/>
    <property type="gene ID" value="LOC110238554"/>
</dbReference>
<organism evidence="18 19">
    <name type="scientific">Exaiptasia diaphana</name>
    <name type="common">Tropical sea anemone</name>
    <name type="synonym">Aiptasia pulchella</name>
    <dbReference type="NCBI Taxonomy" id="2652724"/>
    <lineage>
        <taxon>Eukaryota</taxon>
        <taxon>Metazoa</taxon>
        <taxon>Cnidaria</taxon>
        <taxon>Anthozoa</taxon>
        <taxon>Hexacorallia</taxon>
        <taxon>Actiniaria</taxon>
        <taxon>Aiptasiidae</taxon>
        <taxon>Exaiptasia</taxon>
    </lineage>
</organism>
<dbReference type="PANTHER" id="PTHR10689:SF6">
    <property type="entry name" value="MICROSOMAL GLUTATHIONE S-TRANSFERASE 1"/>
    <property type="match status" value="1"/>
</dbReference>
<keyword evidence="19" id="KW-1185">Reference proteome</keyword>
<dbReference type="GO" id="GO:0004364">
    <property type="term" value="F:glutathione transferase activity"/>
    <property type="evidence" value="ECO:0007669"/>
    <property type="project" value="UniProtKB-EC"/>
</dbReference>
<name>A0A913X710_EXADI</name>
<dbReference type="GO" id="GO:0005789">
    <property type="term" value="C:endoplasmic reticulum membrane"/>
    <property type="evidence" value="ECO:0007669"/>
    <property type="project" value="UniProtKB-SubCell"/>
</dbReference>
<evidence type="ECO:0000256" key="4">
    <source>
        <dbReference type="ARBA" id="ARBA00010459"/>
    </source>
</evidence>
<evidence type="ECO:0000256" key="3">
    <source>
        <dbReference type="ARBA" id="ARBA00004477"/>
    </source>
</evidence>
<dbReference type="EC" id="2.5.1.18" evidence="5"/>
<dbReference type="AlphaFoldDB" id="A0A913X710"/>